<organism evidence="2">
    <name type="scientific">Caenorhabditis remanei</name>
    <name type="common">Caenorhabditis vulgaris</name>
    <dbReference type="NCBI Taxonomy" id="31234"/>
    <lineage>
        <taxon>Eukaryota</taxon>
        <taxon>Metazoa</taxon>
        <taxon>Ecdysozoa</taxon>
        <taxon>Nematoda</taxon>
        <taxon>Chromadorea</taxon>
        <taxon>Rhabditida</taxon>
        <taxon>Rhabditina</taxon>
        <taxon>Rhabditomorpha</taxon>
        <taxon>Rhabditoidea</taxon>
        <taxon>Rhabditidae</taxon>
        <taxon>Peloderinae</taxon>
        <taxon>Caenorhabditis</taxon>
    </lineage>
</organism>
<proteinExistence type="predicted"/>
<dbReference type="AlphaFoldDB" id="E3NL76"/>
<keyword evidence="2" id="KW-1185">Reference proteome</keyword>
<evidence type="ECO:0000313" key="1">
    <source>
        <dbReference type="EMBL" id="EFP04201.1"/>
    </source>
</evidence>
<reference evidence="1" key="1">
    <citation type="submission" date="2007-07" db="EMBL/GenBank/DDBJ databases">
        <title>PCAP assembly of the Caenorhabditis remanei genome.</title>
        <authorList>
            <consortium name="The Caenorhabditis remanei Sequencing Consortium"/>
            <person name="Wilson R.K."/>
        </authorList>
    </citation>
    <scope>NUCLEOTIDE SEQUENCE [LARGE SCALE GENOMIC DNA]</scope>
    <source>
        <strain evidence="1">PB4641</strain>
    </source>
</reference>
<dbReference type="HOGENOM" id="CLU_3242681_0_0_1"/>
<dbReference type="Proteomes" id="UP000008281">
    <property type="component" value="Unassembled WGS sequence"/>
</dbReference>
<dbReference type="InParanoid" id="E3NL76"/>
<sequence length="43" mass="5133">MRYLKTVNEISENSKVCSIRHWIFYFCAKFQPIVFKLNKAAHA</sequence>
<dbReference type="EMBL" id="DS268868">
    <property type="protein sequence ID" value="EFP04201.1"/>
    <property type="molecule type" value="Genomic_DNA"/>
</dbReference>
<name>E3NL76_CAERE</name>
<evidence type="ECO:0000313" key="2">
    <source>
        <dbReference type="Proteomes" id="UP000008281"/>
    </source>
</evidence>
<gene>
    <name evidence="1" type="ORF">CRE_13792</name>
</gene>
<protein>
    <submittedName>
        <fullName evidence="1">Uncharacterized protein</fullName>
    </submittedName>
</protein>
<accession>E3NL76</accession>